<sequence length="543" mass="58744">MSLSRLAIRAKKSLSGLYPFSNDDEDNSPRSVDNSKPSTARIEMVHPDLGEFGVCGPGSPSFDRDSPSRRRRLLGSLRSMGSLRSLRSNNSKASEEICIPPETPPRSRPSLALNFQLSPPDQPMFGSAGNFRRSARHSNSNHSRPGFQPSSPIAVPMLANPAASSCSTTPPGLTTFHVGALPDSPAPLQQASVQEAILNHSIQAVKPSASDGQDLILDPIPTPMPGTNLTLEDIGTLKMRAPSSPAMPTEQKNDHDYFDLAGVQGDENHERIDSVVGTEYATLEDAELLANTAVTIVEIDDSLQPPIPGILRPVSSSEAPIEELGDDPFTLAGETDASFDDSPDLAFAYLALQRTNSIRLNQFSQCGLERRRSTWSRHTGLYDGTGYGEDTASTSGLSGTPDTTMDGVKLIKETISEEDKKPAKVSHVRNESVWMERKGKVRNTGDDVQGTQDFDDQKATDGGNSVESNETLRSPAEDAAQFDEKATLQEILRAYAAPMFYDEDVGKERVSERGSSFSEQGSEDLYKCDTAEISAISLVAPEW</sequence>
<feature type="region of interest" description="Disordered" evidence="1">
    <location>
        <begin position="16"/>
        <end position="38"/>
    </location>
</feature>
<name>A0A7C8M7N5_9PLEO</name>
<organism evidence="2 3">
    <name type="scientific">Massariosphaeria phaeospora</name>
    <dbReference type="NCBI Taxonomy" id="100035"/>
    <lineage>
        <taxon>Eukaryota</taxon>
        <taxon>Fungi</taxon>
        <taxon>Dikarya</taxon>
        <taxon>Ascomycota</taxon>
        <taxon>Pezizomycotina</taxon>
        <taxon>Dothideomycetes</taxon>
        <taxon>Pleosporomycetidae</taxon>
        <taxon>Pleosporales</taxon>
        <taxon>Pleosporales incertae sedis</taxon>
        <taxon>Massariosphaeria</taxon>
    </lineage>
</organism>
<dbReference type="Proteomes" id="UP000481861">
    <property type="component" value="Unassembled WGS sequence"/>
</dbReference>
<dbReference type="EMBL" id="JAADJZ010000030">
    <property type="protein sequence ID" value="KAF2865902.1"/>
    <property type="molecule type" value="Genomic_DNA"/>
</dbReference>
<accession>A0A7C8M7N5</accession>
<dbReference type="OrthoDB" id="3795553at2759"/>
<feature type="compositionally biased region" description="Low complexity" evidence="1">
    <location>
        <begin position="78"/>
        <end position="91"/>
    </location>
</feature>
<feature type="region of interest" description="Disordered" evidence="1">
    <location>
        <begin position="78"/>
        <end position="151"/>
    </location>
</feature>
<protein>
    <submittedName>
        <fullName evidence="2">Uncharacterized protein</fullName>
    </submittedName>
</protein>
<feature type="compositionally biased region" description="Polar residues" evidence="1">
    <location>
        <begin position="29"/>
        <end position="38"/>
    </location>
</feature>
<feature type="region of interest" description="Disordered" evidence="1">
    <location>
        <begin position="438"/>
        <end position="480"/>
    </location>
</feature>
<comment type="caution">
    <text evidence="2">The sequence shown here is derived from an EMBL/GenBank/DDBJ whole genome shotgun (WGS) entry which is preliminary data.</text>
</comment>
<evidence type="ECO:0000313" key="3">
    <source>
        <dbReference type="Proteomes" id="UP000481861"/>
    </source>
</evidence>
<dbReference type="AlphaFoldDB" id="A0A7C8M7N5"/>
<gene>
    <name evidence="2" type="ORF">BDV95DRAFT_612146</name>
</gene>
<reference evidence="2 3" key="1">
    <citation type="submission" date="2020-01" db="EMBL/GenBank/DDBJ databases">
        <authorList>
            <consortium name="DOE Joint Genome Institute"/>
            <person name="Haridas S."/>
            <person name="Albert R."/>
            <person name="Binder M."/>
            <person name="Bloem J."/>
            <person name="Labutti K."/>
            <person name="Salamov A."/>
            <person name="Andreopoulos B."/>
            <person name="Baker S.E."/>
            <person name="Barry K."/>
            <person name="Bills G."/>
            <person name="Bluhm B.H."/>
            <person name="Cannon C."/>
            <person name="Castanera R."/>
            <person name="Culley D.E."/>
            <person name="Daum C."/>
            <person name="Ezra D."/>
            <person name="Gonzalez J.B."/>
            <person name="Henrissat B."/>
            <person name="Kuo A."/>
            <person name="Liang C."/>
            <person name="Lipzen A."/>
            <person name="Lutzoni F."/>
            <person name="Magnuson J."/>
            <person name="Mondo S."/>
            <person name="Nolan M."/>
            <person name="Ohm R."/>
            <person name="Pangilinan J."/>
            <person name="Park H.-J.H."/>
            <person name="Ramirez L."/>
            <person name="Alfaro M."/>
            <person name="Sun H."/>
            <person name="Tritt A."/>
            <person name="Yoshinaga Y."/>
            <person name="Zwiers L.-H.L."/>
            <person name="Turgeon B.G."/>
            <person name="Goodwin S.B."/>
            <person name="Spatafora J.W."/>
            <person name="Crous P.W."/>
            <person name="Grigoriev I.V."/>
        </authorList>
    </citation>
    <scope>NUCLEOTIDE SEQUENCE [LARGE SCALE GENOMIC DNA]</scope>
    <source>
        <strain evidence="2 3">CBS 611.86</strain>
    </source>
</reference>
<keyword evidence="3" id="KW-1185">Reference proteome</keyword>
<evidence type="ECO:0000256" key="1">
    <source>
        <dbReference type="SAM" id="MobiDB-lite"/>
    </source>
</evidence>
<evidence type="ECO:0000313" key="2">
    <source>
        <dbReference type="EMBL" id="KAF2865902.1"/>
    </source>
</evidence>
<feature type="compositionally biased region" description="Polar residues" evidence="1">
    <location>
        <begin position="462"/>
        <end position="472"/>
    </location>
</feature>
<proteinExistence type="predicted"/>